<comment type="subcellular location">
    <subcellularLocation>
        <location evidence="1">Secreted</location>
    </subcellularLocation>
</comment>
<dbReference type="InterPro" id="IPR036179">
    <property type="entry name" value="Ig-like_dom_sf"/>
</dbReference>
<protein>
    <recommendedName>
        <fullName evidence="3">Beta-2-microglobulin</fullName>
    </recommendedName>
</protein>
<dbReference type="GO" id="GO:0002474">
    <property type="term" value="P:antigen processing and presentation of peptide antigen via MHC class I"/>
    <property type="evidence" value="ECO:0007669"/>
    <property type="project" value="UniProtKB-KW"/>
</dbReference>
<dbReference type="OrthoDB" id="9949628at2759"/>
<dbReference type="InterPro" id="IPR050160">
    <property type="entry name" value="MHC/Immunoglobulin"/>
</dbReference>
<dbReference type="PANTHER" id="PTHR19944">
    <property type="entry name" value="MHC CLASS II-RELATED"/>
    <property type="match status" value="1"/>
</dbReference>
<dbReference type="SMART" id="SM00407">
    <property type="entry name" value="IGc1"/>
    <property type="match status" value="1"/>
</dbReference>
<evidence type="ECO:0000256" key="7">
    <source>
        <dbReference type="ARBA" id="ARBA00023319"/>
    </source>
</evidence>
<keyword evidence="4" id="KW-0490">MHC I</keyword>
<dbReference type="Pfam" id="PF07654">
    <property type="entry name" value="C1-set"/>
    <property type="match status" value="1"/>
</dbReference>
<proteinExistence type="inferred from homology"/>
<feature type="non-terminal residue" evidence="10">
    <location>
        <position position="1"/>
    </location>
</feature>
<accession>A0A7L2SXI6</accession>
<organism evidence="10 11">
    <name type="scientific">Pomatostomus ruficeps</name>
    <name type="common">Chestnut-crowned babbler</name>
    <dbReference type="NCBI Taxonomy" id="9176"/>
    <lineage>
        <taxon>Eukaryota</taxon>
        <taxon>Metazoa</taxon>
        <taxon>Chordata</taxon>
        <taxon>Craniata</taxon>
        <taxon>Vertebrata</taxon>
        <taxon>Euteleostomi</taxon>
        <taxon>Archelosauria</taxon>
        <taxon>Archosauria</taxon>
        <taxon>Dinosauria</taxon>
        <taxon>Saurischia</taxon>
        <taxon>Theropoda</taxon>
        <taxon>Coelurosauria</taxon>
        <taxon>Aves</taxon>
        <taxon>Neognathae</taxon>
        <taxon>Neoaves</taxon>
        <taxon>Telluraves</taxon>
        <taxon>Australaves</taxon>
        <taxon>Passeriformes</taxon>
        <taxon>Sylvioidea</taxon>
        <taxon>Timaliidae</taxon>
        <taxon>Pomatostomus</taxon>
    </lineage>
</organism>
<feature type="signal peptide" evidence="8">
    <location>
        <begin position="1"/>
        <end position="22"/>
    </location>
</feature>
<evidence type="ECO:0000256" key="8">
    <source>
        <dbReference type="SAM" id="SignalP"/>
    </source>
</evidence>
<keyword evidence="6" id="KW-0391">Immunity</keyword>
<dbReference type="PROSITE" id="PS00290">
    <property type="entry name" value="IG_MHC"/>
    <property type="match status" value="1"/>
</dbReference>
<evidence type="ECO:0000256" key="3">
    <source>
        <dbReference type="ARBA" id="ARBA00018767"/>
    </source>
</evidence>
<dbReference type="SUPFAM" id="SSF48726">
    <property type="entry name" value="Immunoglobulin"/>
    <property type="match status" value="1"/>
</dbReference>
<dbReference type="FunFam" id="2.60.40.10:FF:001005">
    <property type="entry name" value="Beta-2-microglobulin"/>
    <property type="match status" value="1"/>
</dbReference>
<gene>
    <name evidence="10" type="primary">B2m</name>
    <name evidence="10" type="ORF">POSRUF_R00200</name>
</gene>
<dbReference type="Proteomes" id="UP000583496">
    <property type="component" value="Unassembled WGS sequence"/>
</dbReference>
<dbReference type="InterPro" id="IPR007110">
    <property type="entry name" value="Ig-like_dom"/>
</dbReference>
<comment type="caution">
    <text evidence="10">The sequence shown here is derived from an EMBL/GenBank/DDBJ whole genome shotgun (WGS) entry which is preliminary data.</text>
</comment>
<evidence type="ECO:0000259" key="9">
    <source>
        <dbReference type="PROSITE" id="PS50835"/>
    </source>
</evidence>
<comment type="similarity">
    <text evidence="2">Belongs to the beta-2-microglobulin family.</text>
</comment>
<dbReference type="InterPro" id="IPR013783">
    <property type="entry name" value="Ig-like_fold"/>
</dbReference>
<dbReference type="PROSITE" id="PS50835">
    <property type="entry name" value="IG_LIKE"/>
    <property type="match status" value="1"/>
</dbReference>
<evidence type="ECO:0000256" key="6">
    <source>
        <dbReference type="ARBA" id="ARBA00022859"/>
    </source>
</evidence>
<reference evidence="10 11" key="1">
    <citation type="submission" date="2019-09" db="EMBL/GenBank/DDBJ databases">
        <title>Bird 10,000 Genomes (B10K) Project - Family phase.</title>
        <authorList>
            <person name="Zhang G."/>
        </authorList>
    </citation>
    <scope>NUCLEOTIDE SEQUENCE [LARGE SCALE GENOMIC DNA]</scope>
    <source>
        <strain evidence="10">B10K-DU-002-71</strain>
        <tissue evidence="10">Muscle</tissue>
    </source>
</reference>
<dbReference type="InterPro" id="IPR003597">
    <property type="entry name" value="Ig_C1-set"/>
</dbReference>
<dbReference type="GO" id="GO:0010038">
    <property type="term" value="P:response to metal ion"/>
    <property type="evidence" value="ECO:0007669"/>
    <property type="project" value="UniProtKB-ARBA"/>
</dbReference>
<dbReference type="EMBL" id="VYZT01001425">
    <property type="protein sequence ID" value="NXS25951.1"/>
    <property type="molecule type" value="Genomic_DNA"/>
</dbReference>
<evidence type="ECO:0000313" key="10">
    <source>
        <dbReference type="EMBL" id="NXS25951.1"/>
    </source>
</evidence>
<dbReference type="InterPro" id="IPR003006">
    <property type="entry name" value="Ig/MHC_CS"/>
</dbReference>
<keyword evidence="7" id="KW-0393">Immunoglobulin domain</keyword>
<evidence type="ECO:0000256" key="5">
    <source>
        <dbReference type="ARBA" id="ARBA00022525"/>
    </source>
</evidence>
<dbReference type="PANTHER" id="PTHR19944:SF62">
    <property type="entry name" value="BETA-2-MICROGLOBULIN"/>
    <property type="match status" value="1"/>
</dbReference>
<keyword evidence="11" id="KW-1185">Reference proteome</keyword>
<dbReference type="GO" id="GO:0005576">
    <property type="term" value="C:extracellular region"/>
    <property type="evidence" value="ECO:0007669"/>
    <property type="project" value="UniProtKB-SubCell"/>
</dbReference>
<dbReference type="AlphaFoldDB" id="A0A7L2SXI6"/>
<keyword evidence="5" id="KW-0964">Secreted</keyword>
<evidence type="ECO:0000256" key="1">
    <source>
        <dbReference type="ARBA" id="ARBA00004613"/>
    </source>
</evidence>
<keyword evidence="8" id="KW-0732">Signal</keyword>
<feature type="non-terminal residue" evidence="10">
    <location>
        <position position="116"/>
    </location>
</feature>
<dbReference type="Gene3D" id="2.60.40.10">
    <property type="entry name" value="Immunoglobulins"/>
    <property type="match status" value="1"/>
</dbReference>
<name>A0A7L2SXI6_POMRU</name>
<sequence length="116" mass="13043">MVRGALALGVLALLAVLGLGAAGEAPKVEVYARSRATEGKENVLHCFVTDFHPPKIDIELLKNGQPIPDITYGDLSFNEKWRFQRLAYVHFTPTKEDIFVCRVAHSTMPEPRTYMW</sequence>
<feature type="chain" id="PRO_5029883633" description="Beta-2-microglobulin" evidence="8">
    <location>
        <begin position="23"/>
        <end position="116"/>
    </location>
</feature>
<evidence type="ECO:0000256" key="2">
    <source>
        <dbReference type="ARBA" id="ARBA00009564"/>
    </source>
</evidence>
<evidence type="ECO:0000313" key="11">
    <source>
        <dbReference type="Proteomes" id="UP000583496"/>
    </source>
</evidence>
<evidence type="ECO:0000256" key="4">
    <source>
        <dbReference type="ARBA" id="ARBA00022451"/>
    </source>
</evidence>
<dbReference type="GO" id="GO:0042612">
    <property type="term" value="C:MHC class I protein complex"/>
    <property type="evidence" value="ECO:0007669"/>
    <property type="project" value="UniProtKB-KW"/>
</dbReference>
<feature type="domain" description="Ig-like" evidence="9">
    <location>
        <begin position="26"/>
        <end position="115"/>
    </location>
</feature>